<dbReference type="Pfam" id="PF06985">
    <property type="entry name" value="HET"/>
    <property type="match status" value="1"/>
</dbReference>
<reference evidence="3" key="2">
    <citation type="journal article" date="2020" name="Nat. Commun.">
        <title>Large-scale genome sequencing of mycorrhizal fungi provides insights into the early evolution of symbiotic traits.</title>
        <authorList>
            <person name="Miyauchi S."/>
            <person name="Kiss E."/>
            <person name="Kuo A."/>
            <person name="Drula E."/>
            <person name="Kohler A."/>
            <person name="Sanchez-Garcia M."/>
            <person name="Morin E."/>
            <person name="Andreopoulos B."/>
            <person name="Barry K.W."/>
            <person name="Bonito G."/>
            <person name="Buee M."/>
            <person name="Carver A."/>
            <person name="Chen C."/>
            <person name="Cichocki N."/>
            <person name="Clum A."/>
            <person name="Culley D."/>
            <person name="Crous P.W."/>
            <person name="Fauchery L."/>
            <person name="Girlanda M."/>
            <person name="Hayes R.D."/>
            <person name="Keri Z."/>
            <person name="LaButti K."/>
            <person name="Lipzen A."/>
            <person name="Lombard V."/>
            <person name="Magnuson J."/>
            <person name="Maillard F."/>
            <person name="Murat C."/>
            <person name="Nolan M."/>
            <person name="Ohm R.A."/>
            <person name="Pangilinan J."/>
            <person name="Pereira M.F."/>
            <person name="Perotto S."/>
            <person name="Peter M."/>
            <person name="Pfister S."/>
            <person name="Riley R."/>
            <person name="Sitrit Y."/>
            <person name="Stielow J.B."/>
            <person name="Szollosi G."/>
            <person name="Zifcakova L."/>
            <person name="Stursova M."/>
            <person name="Spatafora J.W."/>
            <person name="Tedersoo L."/>
            <person name="Vaario L.M."/>
            <person name="Yamada A."/>
            <person name="Yan M."/>
            <person name="Wang P."/>
            <person name="Xu J."/>
            <person name="Bruns T."/>
            <person name="Baldrian P."/>
            <person name="Vilgalys R."/>
            <person name="Dunand C."/>
            <person name="Henrissat B."/>
            <person name="Grigoriev I.V."/>
            <person name="Hibbett D."/>
            <person name="Nagy L.G."/>
            <person name="Martin F.M."/>
        </authorList>
    </citation>
    <scope>NUCLEOTIDE SEQUENCE</scope>
    <source>
        <strain evidence="3">BED1</strain>
    </source>
</reference>
<dbReference type="SUPFAM" id="SSF48452">
    <property type="entry name" value="TPR-like"/>
    <property type="match status" value="2"/>
</dbReference>
<evidence type="ECO:0000256" key="1">
    <source>
        <dbReference type="PROSITE-ProRule" id="PRU00221"/>
    </source>
</evidence>
<name>A0AAD4BX33_BOLED</name>
<gene>
    <name evidence="3" type="ORF">L210DRAFT_3644240</name>
</gene>
<keyword evidence="1" id="KW-0853">WD repeat</keyword>
<comment type="caution">
    <text evidence="3">The sequence shown here is derived from an EMBL/GenBank/DDBJ whole genome shotgun (WGS) entry which is preliminary data.</text>
</comment>
<dbReference type="InterPro" id="IPR015943">
    <property type="entry name" value="WD40/YVTN_repeat-like_dom_sf"/>
</dbReference>
<dbReference type="AlphaFoldDB" id="A0AAD4BX33"/>
<dbReference type="Pfam" id="PF00400">
    <property type="entry name" value="WD40"/>
    <property type="match status" value="2"/>
</dbReference>
<organism evidence="3 4">
    <name type="scientific">Boletus edulis BED1</name>
    <dbReference type="NCBI Taxonomy" id="1328754"/>
    <lineage>
        <taxon>Eukaryota</taxon>
        <taxon>Fungi</taxon>
        <taxon>Dikarya</taxon>
        <taxon>Basidiomycota</taxon>
        <taxon>Agaricomycotina</taxon>
        <taxon>Agaricomycetes</taxon>
        <taxon>Agaricomycetidae</taxon>
        <taxon>Boletales</taxon>
        <taxon>Boletineae</taxon>
        <taxon>Boletaceae</taxon>
        <taxon>Boletoideae</taxon>
        <taxon>Boletus</taxon>
    </lineage>
</organism>
<dbReference type="InterPro" id="IPR036322">
    <property type="entry name" value="WD40_repeat_dom_sf"/>
</dbReference>
<sequence length="1236" mass="138978">MNFFQGSFATNATQKEMTIDSKIRALAFLPDEGLSIVSGEESTVQLRHLGDDLMGQPIEPSTGALAVAASKDGRWIVTGTTDGFAIWKRVERGVELVERHAIGAVRTIDISSDSKWVVTGSDDRTVDMWDISTGKRRLGSLKHEYNVVAVKFCPCGERLATATLFGSVRIYVPSSGQWQKLLTIPISVNSTLSSPNIAFAWFAHRPQLFAVSQGQIKCLNSDDGSLVFQWATRGVKHPSSVILSPNSKFIAYSINNAVVIRDTATRQQIGDTLKLEGDVSCIAFSPKSDFLVAAAGAKFIIWNLRQLPTDPSHFIDTTNELAKSCADHKQDLTKKPPPSTFSLPLMSISNGAVKAWLHDFLEYAEQVFTKEIEHSASADYNIYANRALIHGRRKNGDAALKDAEKSLSLQTSPIGVIARAVAFIQQGKYELAKQEIPKLLQTSHSKEHTFLLEVIRSILFCFSGEYTREISHLNRLSGDKKDRDLLLLLLVQANMHLSEKCFDPATESFNKAHMPAVFPHDETREMWTISFIFGWKFSGLAIQIQQEKCQFLLDAGEAEAAILFVEMRNTYQREIAMHVKLSDWTSEFRRTCLTKLEGLGDEALKSGEYKVAIKHYTAVEPLIGDLDAKHKLLLKRSEAHANIPENWEEALKDAEEAIKLDPSSPWGYDRKHVVLYARQYYRGAAEALDEMIKALVFSKDAKSTELREQGVDPGKTRQIVLEVVEKTFAHPRPHILVNTDSGRLCDKQKQTEAFRAHPQYKELILSPTSQVATNTVWQDAIKKYFRYSTFSHTWEDSDEPEFRHVENISVDRLPESFPTMKLKMFCKITHEHGYSWAWSDTCCINKADNNVLDMSLRSMYSWYSESSLTIVHLKGVLDQLEIDIDTLLDKLDELLQEFVGCKWNHRAWTLQEYFASKVIHFYTNDWKPYLPISPPSPNTKPTNHKDHRAIQQGMKRVTGLDSTRLAALKPGSGDVREKLRLASTRKATRREDTAYSLLGIFKLTLQAIYGDDEAPLALGRLLGALLTRSADVTILDWIASGDSRSEYNTCLPAEIVVYKSSESLHIPNPITEEALAASISAMSQADIESAVKLHDRLHDALPPEFVHGRLKLQCISFPLPLVTRDPISGKYTATVELLDKVEFDTKDDLSCAQSMFLVHPWYRCMLGQGIPLTESERRESALKLLASLKQPFGALLLAWTARGYERMAADELITVVIRKDVSAEKLMENIRMLNVC</sequence>
<dbReference type="Gene3D" id="1.25.40.10">
    <property type="entry name" value="Tetratricopeptide repeat domain"/>
    <property type="match status" value="2"/>
</dbReference>
<evidence type="ECO:0000313" key="3">
    <source>
        <dbReference type="EMBL" id="KAF8442068.1"/>
    </source>
</evidence>
<dbReference type="SUPFAM" id="SSF50978">
    <property type="entry name" value="WD40 repeat-like"/>
    <property type="match status" value="1"/>
</dbReference>
<feature type="repeat" description="WD" evidence="1">
    <location>
        <begin position="105"/>
        <end position="139"/>
    </location>
</feature>
<dbReference type="PROSITE" id="PS50082">
    <property type="entry name" value="WD_REPEATS_2"/>
    <property type="match status" value="1"/>
</dbReference>
<protein>
    <recommendedName>
        <fullName evidence="2">Heterokaryon incompatibility domain-containing protein</fullName>
    </recommendedName>
</protein>
<reference evidence="3" key="1">
    <citation type="submission" date="2019-10" db="EMBL/GenBank/DDBJ databases">
        <authorList>
            <consortium name="DOE Joint Genome Institute"/>
            <person name="Kuo A."/>
            <person name="Miyauchi S."/>
            <person name="Kiss E."/>
            <person name="Drula E."/>
            <person name="Kohler A."/>
            <person name="Sanchez-Garcia M."/>
            <person name="Andreopoulos B."/>
            <person name="Barry K.W."/>
            <person name="Bonito G."/>
            <person name="Buee M."/>
            <person name="Carver A."/>
            <person name="Chen C."/>
            <person name="Cichocki N."/>
            <person name="Clum A."/>
            <person name="Culley D."/>
            <person name="Crous P.W."/>
            <person name="Fauchery L."/>
            <person name="Girlanda M."/>
            <person name="Hayes R."/>
            <person name="Keri Z."/>
            <person name="LaButti K."/>
            <person name="Lipzen A."/>
            <person name="Lombard V."/>
            <person name="Magnuson J."/>
            <person name="Maillard F."/>
            <person name="Morin E."/>
            <person name="Murat C."/>
            <person name="Nolan M."/>
            <person name="Ohm R."/>
            <person name="Pangilinan J."/>
            <person name="Pereira M."/>
            <person name="Perotto S."/>
            <person name="Peter M."/>
            <person name="Riley R."/>
            <person name="Sitrit Y."/>
            <person name="Stielow B."/>
            <person name="Szollosi G."/>
            <person name="Zifcakova L."/>
            <person name="Stursova M."/>
            <person name="Spatafora J.W."/>
            <person name="Tedersoo L."/>
            <person name="Vaario L.-M."/>
            <person name="Yamada A."/>
            <person name="Yan M."/>
            <person name="Wang P."/>
            <person name="Xu J."/>
            <person name="Bruns T."/>
            <person name="Baldrian P."/>
            <person name="Vilgalys R."/>
            <person name="Henrissat B."/>
            <person name="Grigoriev I.V."/>
            <person name="Hibbett D."/>
            <person name="Nagy L.G."/>
            <person name="Martin F.M."/>
        </authorList>
    </citation>
    <scope>NUCLEOTIDE SEQUENCE</scope>
    <source>
        <strain evidence="3">BED1</strain>
    </source>
</reference>
<dbReference type="PROSITE" id="PS50294">
    <property type="entry name" value="WD_REPEATS_REGION"/>
    <property type="match status" value="1"/>
</dbReference>
<dbReference type="Proteomes" id="UP001194468">
    <property type="component" value="Unassembled WGS sequence"/>
</dbReference>
<evidence type="ECO:0000259" key="2">
    <source>
        <dbReference type="Pfam" id="PF06985"/>
    </source>
</evidence>
<keyword evidence="4" id="KW-1185">Reference proteome</keyword>
<dbReference type="InterPro" id="IPR001680">
    <property type="entry name" value="WD40_rpt"/>
</dbReference>
<dbReference type="Gene3D" id="2.130.10.10">
    <property type="entry name" value="YVTN repeat-like/Quinoprotein amine dehydrogenase"/>
    <property type="match status" value="2"/>
</dbReference>
<accession>A0AAD4BX33</accession>
<evidence type="ECO:0000313" key="4">
    <source>
        <dbReference type="Proteomes" id="UP001194468"/>
    </source>
</evidence>
<feature type="domain" description="Heterokaryon incompatibility" evidence="2">
    <location>
        <begin position="787"/>
        <end position="912"/>
    </location>
</feature>
<dbReference type="PANTHER" id="PTHR10622:SF10">
    <property type="entry name" value="HET DOMAIN-CONTAINING PROTEIN"/>
    <property type="match status" value="1"/>
</dbReference>
<proteinExistence type="predicted"/>
<dbReference type="SMART" id="SM00320">
    <property type="entry name" value="WD40"/>
    <property type="match status" value="5"/>
</dbReference>
<dbReference type="EMBL" id="WHUW01000009">
    <property type="protein sequence ID" value="KAF8442068.1"/>
    <property type="molecule type" value="Genomic_DNA"/>
</dbReference>
<dbReference type="InterPro" id="IPR011990">
    <property type="entry name" value="TPR-like_helical_dom_sf"/>
</dbReference>
<dbReference type="PANTHER" id="PTHR10622">
    <property type="entry name" value="HET DOMAIN-CONTAINING PROTEIN"/>
    <property type="match status" value="1"/>
</dbReference>
<dbReference type="InterPro" id="IPR010730">
    <property type="entry name" value="HET"/>
</dbReference>